<dbReference type="InterPro" id="IPR036188">
    <property type="entry name" value="FAD/NAD-bd_sf"/>
</dbReference>
<evidence type="ECO:0000256" key="6">
    <source>
        <dbReference type="ARBA" id="ARBA00023002"/>
    </source>
</evidence>
<evidence type="ECO:0000256" key="7">
    <source>
        <dbReference type="ARBA" id="ARBA00023033"/>
    </source>
</evidence>
<dbReference type="PANTHER" id="PTHR43872">
    <property type="entry name" value="MONOOXYGENASE, PUTATIVE (AFU_ORTHOLOGUE AFUA_8G02570)-RELATED"/>
    <property type="match status" value="1"/>
</dbReference>
<dbReference type="RefSeq" id="WP_366490224.1">
    <property type="nucleotide sequence ID" value="NZ_JACBZT010000001.1"/>
</dbReference>
<evidence type="ECO:0000256" key="4">
    <source>
        <dbReference type="ARBA" id="ARBA00022827"/>
    </source>
</evidence>
<comment type="cofactor">
    <cofactor evidence="1">
        <name>FAD</name>
        <dbReference type="ChEBI" id="CHEBI:57692"/>
    </cofactor>
</comment>
<dbReference type="InterPro" id="IPR020946">
    <property type="entry name" value="Flavin_mOase-like"/>
</dbReference>
<accession>A0A853CMG1</accession>
<gene>
    <name evidence="8" type="ORF">GGQ55_005025</name>
</gene>
<evidence type="ECO:0000313" key="8">
    <source>
        <dbReference type="EMBL" id="NYJ08747.1"/>
    </source>
</evidence>
<evidence type="ECO:0000256" key="2">
    <source>
        <dbReference type="ARBA" id="ARBA00010139"/>
    </source>
</evidence>
<evidence type="ECO:0000313" key="9">
    <source>
        <dbReference type="Proteomes" id="UP000541969"/>
    </source>
</evidence>
<dbReference type="FunFam" id="3.50.50.60:FF:000228">
    <property type="entry name" value="FAD-containing monooxygenase EthA"/>
    <property type="match status" value="1"/>
</dbReference>
<dbReference type="GO" id="GO:0004499">
    <property type="term" value="F:N,N-dimethylaniline monooxygenase activity"/>
    <property type="evidence" value="ECO:0007669"/>
    <property type="project" value="InterPro"/>
</dbReference>
<dbReference type="Proteomes" id="UP000541969">
    <property type="component" value="Unassembled WGS sequence"/>
</dbReference>
<dbReference type="EMBL" id="JACBZT010000001">
    <property type="protein sequence ID" value="NYJ08747.1"/>
    <property type="molecule type" value="Genomic_DNA"/>
</dbReference>
<keyword evidence="6" id="KW-0560">Oxidoreductase</keyword>
<dbReference type="Gene3D" id="3.50.50.60">
    <property type="entry name" value="FAD/NAD(P)-binding domain"/>
    <property type="match status" value="2"/>
</dbReference>
<comment type="caution">
    <text evidence="8">The sequence shown here is derived from an EMBL/GenBank/DDBJ whole genome shotgun (WGS) entry which is preliminary data.</text>
</comment>
<dbReference type="Pfam" id="PF13450">
    <property type="entry name" value="NAD_binding_8"/>
    <property type="match status" value="1"/>
</dbReference>
<proteinExistence type="inferred from homology"/>
<dbReference type="PRINTS" id="PR00411">
    <property type="entry name" value="PNDRDTASEI"/>
</dbReference>
<keyword evidence="5" id="KW-0521">NADP</keyword>
<dbReference type="InterPro" id="IPR051820">
    <property type="entry name" value="FAD-binding_MO"/>
</dbReference>
<dbReference type="GO" id="GO:0050661">
    <property type="term" value="F:NADP binding"/>
    <property type="evidence" value="ECO:0007669"/>
    <property type="project" value="InterPro"/>
</dbReference>
<reference evidence="8 9" key="1">
    <citation type="submission" date="2020-07" db="EMBL/GenBank/DDBJ databases">
        <title>Sequencing the genomes of 1000 actinobacteria strains.</title>
        <authorList>
            <person name="Klenk H.-P."/>
        </authorList>
    </citation>
    <scope>NUCLEOTIDE SEQUENCE [LARGE SCALE GENOMIC DNA]</scope>
    <source>
        <strain evidence="8 9">DSM 104001</strain>
    </source>
</reference>
<protein>
    <submittedName>
        <fullName evidence="8">Cation diffusion facilitator CzcD-associated flavoprotein CzcO</fullName>
    </submittedName>
</protein>
<keyword evidence="7" id="KW-0503">Monooxygenase</keyword>
<comment type="similarity">
    <text evidence="2">Belongs to the FAD-binding monooxygenase family.</text>
</comment>
<evidence type="ECO:0000256" key="3">
    <source>
        <dbReference type="ARBA" id="ARBA00022630"/>
    </source>
</evidence>
<dbReference type="AlphaFoldDB" id="A0A853CMG1"/>
<sequence>MAAQPEHVDVLIVGAGLSGIGAACRLRTESPGRSFTILEARDAIGGTWDLFRYPGVRSDSDMFTLSYRFRPWTGKKSIADGWSIKNYIEETAREYRVADSIRYHHRVVAAEWSSEDARWTVTAERTDTGETVVLTCSWLSVCAGYYRYDEGFRPHFEGEESFRGQLIHPQHWPEDLDYAGKRVVVIGSGATAVTLVPSLADQAEHVTMLQRTPSYIVSLPGEDPLANKLRGKLSPKATYRAVRAKNLVLSTLMYQFSRRRPQAMKALLRKGQVAALPPGFDVDTHFAPPYDPWDQRLCLVPDGDLFKALSSHKADIVTGRIDRFTETGVRLESGEELPADIVVTATGLQVQPVGGMTLAVDGEKVDLAGRVSYKGMMLSGVPNMDMVFGYTNASWTLKADLINRYVCRLLNHMAAEGYVSATPVAPPEGASDPFVPLTSGYIQRSLAQLPKQASRAPWRVYQNYFLDRRIMGRGRLDDEGMTFQRAGERLPVAA</sequence>
<dbReference type="GO" id="GO:0050660">
    <property type="term" value="F:flavin adenine dinucleotide binding"/>
    <property type="evidence" value="ECO:0007669"/>
    <property type="project" value="InterPro"/>
</dbReference>
<organism evidence="8 9">
    <name type="scientific">Petropleomorpha daqingensis</name>
    <dbReference type="NCBI Taxonomy" id="2026353"/>
    <lineage>
        <taxon>Bacteria</taxon>
        <taxon>Bacillati</taxon>
        <taxon>Actinomycetota</taxon>
        <taxon>Actinomycetes</taxon>
        <taxon>Geodermatophilales</taxon>
        <taxon>Geodermatophilaceae</taxon>
        <taxon>Petropleomorpha</taxon>
    </lineage>
</organism>
<keyword evidence="3" id="KW-0285">Flavoprotein</keyword>
<keyword evidence="9" id="KW-1185">Reference proteome</keyword>
<dbReference type="PANTHER" id="PTHR43872:SF1">
    <property type="entry name" value="MONOOXYGENASE, PUTATIVE (AFU_ORTHOLOGUE AFUA_8G02570)-RELATED"/>
    <property type="match status" value="1"/>
</dbReference>
<evidence type="ECO:0000256" key="5">
    <source>
        <dbReference type="ARBA" id="ARBA00022857"/>
    </source>
</evidence>
<evidence type="ECO:0000256" key="1">
    <source>
        <dbReference type="ARBA" id="ARBA00001974"/>
    </source>
</evidence>
<dbReference type="Pfam" id="PF00743">
    <property type="entry name" value="FMO-like"/>
    <property type="match status" value="1"/>
</dbReference>
<dbReference type="SUPFAM" id="SSF51905">
    <property type="entry name" value="FAD/NAD(P)-binding domain"/>
    <property type="match status" value="1"/>
</dbReference>
<keyword evidence="4" id="KW-0274">FAD</keyword>
<name>A0A853CMG1_9ACTN</name>